<gene>
    <name evidence="1" type="ORF">ABC969_04985</name>
</gene>
<proteinExistence type="predicted"/>
<keyword evidence="2" id="KW-1185">Reference proteome</keyword>
<organism evidence="1 2">
    <name type="scientific">Sphingomonas qilianensis</name>
    <dbReference type="NCBI Taxonomy" id="1736690"/>
    <lineage>
        <taxon>Bacteria</taxon>
        <taxon>Pseudomonadati</taxon>
        <taxon>Pseudomonadota</taxon>
        <taxon>Alphaproteobacteria</taxon>
        <taxon>Sphingomonadales</taxon>
        <taxon>Sphingomonadaceae</taxon>
        <taxon>Sphingomonas</taxon>
    </lineage>
</organism>
<evidence type="ECO:0000313" key="2">
    <source>
        <dbReference type="Proteomes" id="UP001404104"/>
    </source>
</evidence>
<dbReference type="EMBL" id="JBDIMF010000001">
    <property type="protein sequence ID" value="MEN2785772.1"/>
    <property type="molecule type" value="Genomic_DNA"/>
</dbReference>
<evidence type="ECO:0000313" key="1">
    <source>
        <dbReference type="EMBL" id="MEN2785772.1"/>
    </source>
</evidence>
<evidence type="ECO:0008006" key="3">
    <source>
        <dbReference type="Google" id="ProtNLM"/>
    </source>
</evidence>
<dbReference type="InterPro" id="IPR035093">
    <property type="entry name" value="RelE/ParE_toxin_dom_sf"/>
</dbReference>
<sequence length="44" mass="4966">MRLRRLPSAISDVDELWLYVTQHDPAAAERIIDDLNTAIAKSTV</sequence>
<name>A0ABU9XPL7_9SPHN</name>
<reference evidence="1 2" key="1">
    <citation type="submission" date="2024-05" db="EMBL/GenBank/DDBJ databases">
        <authorList>
            <person name="Liu Q."/>
            <person name="Xin Y.-H."/>
        </authorList>
    </citation>
    <scope>NUCLEOTIDE SEQUENCE [LARGE SCALE GENOMIC DNA]</scope>
    <source>
        <strain evidence="1 2">CGMCC 1.15349</strain>
    </source>
</reference>
<comment type="caution">
    <text evidence="1">The sequence shown here is derived from an EMBL/GenBank/DDBJ whole genome shotgun (WGS) entry which is preliminary data.</text>
</comment>
<protein>
    <recommendedName>
        <fullName evidence="3">Type II toxin-antitoxin system RelE/ParE family toxin</fullName>
    </recommendedName>
</protein>
<dbReference type="Proteomes" id="UP001404104">
    <property type="component" value="Unassembled WGS sequence"/>
</dbReference>
<dbReference type="RefSeq" id="WP_345863389.1">
    <property type="nucleotide sequence ID" value="NZ_JBDIMF010000001.1"/>
</dbReference>
<accession>A0ABU9XPL7</accession>
<dbReference type="Gene3D" id="3.30.2310.20">
    <property type="entry name" value="RelE-like"/>
    <property type="match status" value="1"/>
</dbReference>